<gene>
    <name evidence="1" type="ORF">GCM10009564_32920</name>
</gene>
<evidence type="ECO:0000313" key="1">
    <source>
        <dbReference type="EMBL" id="GAA1011589.1"/>
    </source>
</evidence>
<proteinExistence type="predicted"/>
<dbReference type="EMBL" id="BAAAHU010000032">
    <property type="protein sequence ID" value="GAA1011589.1"/>
    <property type="molecule type" value="Genomic_DNA"/>
</dbReference>
<comment type="caution">
    <text evidence="1">The sequence shown here is derived from an EMBL/GenBank/DDBJ whole genome shotgun (WGS) entry which is preliminary data.</text>
</comment>
<accession>A0ABN1T1G5</accession>
<protein>
    <submittedName>
        <fullName evidence="1">Uncharacterized protein</fullName>
    </submittedName>
</protein>
<keyword evidence="2" id="KW-1185">Reference proteome</keyword>
<dbReference type="Proteomes" id="UP001501072">
    <property type="component" value="Unassembled WGS sequence"/>
</dbReference>
<evidence type="ECO:0000313" key="2">
    <source>
        <dbReference type="Proteomes" id="UP001501072"/>
    </source>
</evidence>
<sequence>MNCLAVFFLPEGQSFEAALTAAGWRLGEAGHRCPGCVNGAGPVLERGECPRCCGSTVDLPQGAVCHYCGHLVPHPAADEDDEDEGDLTDVG</sequence>
<name>A0ABN1T1G5_9ACTN</name>
<reference evidence="1 2" key="1">
    <citation type="journal article" date="2019" name="Int. J. Syst. Evol. Microbiol.">
        <title>The Global Catalogue of Microorganisms (GCM) 10K type strain sequencing project: providing services to taxonomists for standard genome sequencing and annotation.</title>
        <authorList>
            <consortium name="The Broad Institute Genomics Platform"/>
            <consortium name="The Broad Institute Genome Sequencing Center for Infectious Disease"/>
            <person name="Wu L."/>
            <person name="Ma J."/>
        </authorList>
    </citation>
    <scope>NUCLEOTIDE SEQUENCE [LARGE SCALE GENOMIC DNA]</scope>
    <source>
        <strain evidence="1 2">JCM 11269</strain>
    </source>
</reference>
<organism evidence="1 2">
    <name type="scientific">Streptomyces thermogriseus</name>
    <dbReference type="NCBI Taxonomy" id="75292"/>
    <lineage>
        <taxon>Bacteria</taxon>
        <taxon>Bacillati</taxon>
        <taxon>Actinomycetota</taxon>
        <taxon>Actinomycetes</taxon>
        <taxon>Kitasatosporales</taxon>
        <taxon>Streptomycetaceae</taxon>
        <taxon>Streptomyces</taxon>
    </lineage>
</organism>